<name>A0A833H3S4_9LEPT</name>
<proteinExistence type="predicted"/>
<comment type="caution">
    <text evidence="1">The sequence shown here is derived from an EMBL/GenBank/DDBJ whole genome shotgun (WGS) entry which is preliminary data.</text>
</comment>
<organism evidence="1 2">
    <name type="scientific">Leptonema illini</name>
    <dbReference type="NCBI Taxonomy" id="183"/>
    <lineage>
        <taxon>Bacteria</taxon>
        <taxon>Pseudomonadati</taxon>
        <taxon>Spirochaetota</taxon>
        <taxon>Spirochaetia</taxon>
        <taxon>Leptospirales</taxon>
        <taxon>Leptospiraceae</taxon>
        <taxon>Leptonema</taxon>
    </lineage>
</organism>
<dbReference type="Pfam" id="PF14375">
    <property type="entry name" value="Cys_rich_CWC"/>
    <property type="match status" value="1"/>
</dbReference>
<evidence type="ECO:0000313" key="2">
    <source>
        <dbReference type="Proteomes" id="UP000460298"/>
    </source>
</evidence>
<dbReference type="OrthoDB" id="331868at2"/>
<gene>
    <name evidence="1" type="ORF">F9K24_05065</name>
</gene>
<dbReference type="Proteomes" id="UP000460298">
    <property type="component" value="Unassembled WGS sequence"/>
</dbReference>
<sequence length="78" mass="8521">MNASDIDRSRPNTHCARCNAPFRCGSIAGDARCHCDDLTLNAETLAYLRERYTGCLCHHCLQQFAAAGPEADAPKRAP</sequence>
<dbReference type="RefSeq" id="WP_002772773.1">
    <property type="nucleotide sequence ID" value="NZ_JQDG01000019.1"/>
</dbReference>
<dbReference type="EMBL" id="WBUI01000003">
    <property type="protein sequence ID" value="KAB2934398.1"/>
    <property type="molecule type" value="Genomic_DNA"/>
</dbReference>
<evidence type="ECO:0000313" key="1">
    <source>
        <dbReference type="EMBL" id="KAB2934398.1"/>
    </source>
</evidence>
<accession>A0A833H3S4</accession>
<reference evidence="1 2" key="1">
    <citation type="submission" date="2019-10" db="EMBL/GenBank/DDBJ databases">
        <title>Extracellular Electron Transfer in a Candidatus Methanoperedens spp. Enrichment Culture.</title>
        <authorList>
            <person name="Berger S."/>
            <person name="Rangel Shaw D."/>
            <person name="Berben T."/>
            <person name="In 'T Zandt M."/>
            <person name="Frank J."/>
            <person name="Reimann J."/>
            <person name="Jetten M.S.M."/>
            <person name="Welte C.U."/>
        </authorList>
    </citation>
    <scope>NUCLEOTIDE SEQUENCE [LARGE SCALE GENOMIC DNA]</scope>
    <source>
        <strain evidence="1">SB12</strain>
    </source>
</reference>
<dbReference type="AlphaFoldDB" id="A0A833H3S4"/>
<dbReference type="InterPro" id="IPR032720">
    <property type="entry name" value="Cys_rich_CWC"/>
</dbReference>
<protein>
    <submittedName>
        <fullName evidence="1">Cysteine-rich CWC family protein</fullName>
    </submittedName>
</protein>